<keyword evidence="2" id="KW-1185">Reference proteome</keyword>
<dbReference type="KEGG" id="eca:ECA0666"/>
<dbReference type="HOGENOM" id="CLU_1037659_0_0_6"/>
<protein>
    <submittedName>
        <fullName evidence="1">Uncharacterized protein</fullName>
    </submittedName>
</protein>
<evidence type="ECO:0000313" key="1">
    <source>
        <dbReference type="EMBL" id="CAG73580.1"/>
    </source>
</evidence>
<evidence type="ECO:0000313" key="2">
    <source>
        <dbReference type="Proteomes" id="UP000007966"/>
    </source>
</evidence>
<gene>
    <name evidence="1" type="ordered locus">ECA0666</name>
</gene>
<accession>Q6D9F0</accession>
<reference evidence="1" key="1">
    <citation type="submission" date="2004-02" db="EMBL/GenBank/DDBJ databases">
        <title>The genome sequence of the enterobacterial phytopathogen Erwinia carotovora subsp. atroseptica SCRI1043 and functional genomic identification of novel virulence factors.</title>
        <authorList>
            <person name="Bell K.S."/>
            <person name="Sebaihia M."/>
            <person name="Pritchard L."/>
            <person name="Holden M."/>
            <person name="Hyman L.J."/>
            <person name="Holeva M.C."/>
            <person name="Thomson N.R."/>
            <person name="Bentley S.D."/>
            <person name="Churcher C."/>
            <person name="Mungall K."/>
            <person name="Atkin R."/>
            <person name="Bason N."/>
            <person name="Brooks K."/>
            <person name="Chillingworth T."/>
            <person name="Clark K."/>
            <person name="Doggett J."/>
            <person name="Fraser A."/>
            <person name="Hance Z."/>
            <person name="Hauser H."/>
            <person name="Jagels K."/>
            <person name="Moule S."/>
            <person name="Norbertczak H."/>
            <person name="Ormond D."/>
            <person name="Price C."/>
            <person name="Quail M.A."/>
            <person name="Sanders M."/>
            <person name="Walker D."/>
            <person name="Whitehead S."/>
            <person name="Salmond G.P.C."/>
            <person name="Birch P.R.J."/>
            <person name="Barrell B.G."/>
            <person name="Parkhill J."/>
            <person name="Toth I.K."/>
        </authorList>
    </citation>
    <scope>NUCLEOTIDE SEQUENCE</scope>
    <source>
        <strain evidence="1">SCRI1043</strain>
    </source>
</reference>
<dbReference type="AlphaFoldDB" id="Q6D9F0"/>
<dbReference type="EMBL" id="BX950851">
    <property type="protein sequence ID" value="CAG73580.1"/>
    <property type="molecule type" value="Genomic_DNA"/>
</dbReference>
<sequence length="268" mass="31475">MVIMMDYDLNDSAMSWHENDTNKHNKIFNEIMLKRGVLDIETFNYFKDAMKCVNFVEAYNSLITYITFHAKKEIKNALLELIDIAYDSFYLRNNELSIFNSEKVARLIKLESKRCPFLLNPEQIDLLIFYILLSDANCHSKRSSILRVLESEILSNQYISKYQCVFLERLKSINLSSVDIINDSPVEIVKKRGPRNEHYQEAVNIIEDTLGKYPNVSTYSLAKKLVSYFGNYKNPPSDTTLKRWVEDIREPANEPYTQKFKLIHRNQD</sequence>
<organism evidence="1 2">
    <name type="scientific">Pectobacterium atrosepticum (strain SCRI 1043 / ATCC BAA-672)</name>
    <name type="common">Erwinia carotovora subsp. atroseptica</name>
    <dbReference type="NCBI Taxonomy" id="218491"/>
    <lineage>
        <taxon>Bacteria</taxon>
        <taxon>Pseudomonadati</taxon>
        <taxon>Pseudomonadota</taxon>
        <taxon>Gammaproteobacteria</taxon>
        <taxon>Enterobacterales</taxon>
        <taxon>Pectobacteriaceae</taxon>
        <taxon>Pectobacterium</taxon>
    </lineage>
</organism>
<name>Q6D9F0_PECAS</name>
<dbReference type="Proteomes" id="UP000007966">
    <property type="component" value="Chromosome"/>
</dbReference>
<proteinExistence type="predicted"/>
<dbReference type="STRING" id="218491.ECA0666"/>